<dbReference type="Proteomes" id="UP001239111">
    <property type="component" value="Chromosome 1"/>
</dbReference>
<keyword evidence="2" id="KW-1185">Reference proteome</keyword>
<evidence type="ECO:0000313" key="1">
    <source>
        <dbReference type="EMBL" id="KAJ8688519.1"/>
    </source>
</evidence>
<reference evidence="1" key="1">
    <citation type="submission" date="2023-04" db="EMBL/GenBank/DDBJ databases">
        <title>A chromosome-level genome assembly of the parasitoid wasp Eretmocerus hayati.</title>
        <authorList>
            <person name="Zhong Y."/>
            <person name="Liu S."/>
            <person name="Liu Y."/>
        </authorList>
    </citation>
    <scope>NUCLEOTIDE SEQUENCE</scope>
    <source>
        <strain evidence="1">ZJU_SS_LIU_2023</strain>
    </source>
</reference>
<proteinExistence type="predicted"/>
<comment type="caution">
    <text evidence="1">The sequence shown here is derived from an EMBL/GenBank/DDBJ whole genome shotgun (WGS) entry which is preliminary data.</text>
</comment>
<sequence length="220" mass="25641">MVSIANLKILSQQKRKMPKALENVLAADVFLTDQFVKRVEKFLPLRQLRTHYQILEYSCHGLLWFPLWIAFIWIFSKRSLYQMQVNLFIGLILDVILVAVIKAYTRRRRPAKNQDSFEIGPDKFSFPSGHTSRAFFIACFFLYNSPLYFIFIPPLLCWVVSVSISRVLMRRHHLLDVAAGAILGVIESYLIGLIYLEHDTCADLIWWLTDEKLDGGEYHV</sequence>
<organism evidence="1 2">
    <name type="scientific">Eretmocerus hayati</name>
    <dbReference type="NCBI Taxonomy" id="131215"/>
    <lineage>
        <taxon>Eukaryota</taxon>
        <taxon>Metazoa</taxon>
        <taxon>Ecdysozoa</taxon>
        <taxon>Arthropoda</taxon>
        <taxon>Hexapoda</taxon>
        <taxon>Insecta</taxon>
        <taxon>Pterygota</taxon>
        <taxon>Neoptera</taxon>
        <taxon>Endopterygota</taxon>
        <taxon>Hymenoptera</taxon>
        <taxon>Apocrita</taxon>
        <taxon>Proctotrupomorpha</taxon>
        <taxon>Chalcidoidea</taxon>
        <taxon>Aphelinidae</taxon>
        <taxon>Aphelininae</taxon>
        <taxon>Eretmocerus</taxon>
    </lineage>
</organism>
<protein>
    <submittedName>
        <fullName evidence="1">Uncharacterized protein</fullName>
    </submittedName>
</protein>
<gene>
    <name evidence="1" type="ORF">QAD02_024314</name>
</gene>
<accession>A0ACC2Q0X0</accession>
<dbReference type="EMBL" id="CM056741">
    <property type="protein sequence ID" value="KAJ8688519.1"/>
    <property type="molecule type" value="Genomic_DNA"/>
</dbReference>
<name>A0ACC2Q0X0_9HYME</name>
<evidence type="ECO:0000313" key="2">
    <source>
        <dbReference type="Proteomes" id="UP001239111"/>
    </source>
</evidence>